<name>A0A378ZX04_9HYPH</name>
<dbReference type="Proteomes" id="UP000255000">
    <property type="component" value="Unassembled WGS sequence"/>
</dbReference>
<evidence type="ECO:0000313" key="3">
    <source>
        <dbReference type="EMBL" id="SUB01051.1"/>
    </source>
</evidence>
<evidence type="ECO:0000256" key="1">
    <source>
        <dbReference type="ARBA" id="ARBA00005953"/>
    </source>
</evidence>
<dbReference type="PANTHER" id="PTHR31793:SF27">
    <property type="entry name" value="NOVEL THIOESTERASE SUPERFAMILY DOMAIN AND SAPOSIN A-TYPE DOMAIN CONTAINING PROTEIN (0610012H03RIK)"/>
    <property type="match status" value="1"/>
</dbReference>
<evidence type="ECO:0000256" key="2">
    <source>
        <dbReference type="ARBA" id="ARBA00022801"/>
    </source>
</evidence>
<dbReference type="EMBL" id="UGSK01000001">
    <property type="protein sequence ID" value="SUB01051.1"/>
    <property type="molecule type" value="Genomic_DNA"/>
</dbReference>
<dbReference type="AlphaFoldDB" id="A0A378ZX04"/>
<accession>A0A378ZX04</accession>
<sequence length="149" mass="15946">MPGDLPSLSDYPLHSEDKLRYRDTDRQGHVNNAVFATFLETGRVEVFFQASAGAAQALADAGASFVLARLELDFLAEVTWPGKVQTGTRVVSVGRSSITLDQAVFQNGKCVARASSVVVQMDETTRKSRALSPELAARLTALSGSSENA</sequence>
<gene>
    <name evidence="3" type="ORF">NCTC13350_01984</name>
</gene>
<keyword evidence="2" id="KW-0378">Hydrolase</keyword>
<proteinExistence type="inferred from homology"/>
<dbReference type="InterPro" id="IPR029069">
    <property type="entry name" value="HotDog_dom_sf"/>
</dbReference>
<dbReference type="GO" id="GO:0047617">
    <property type="term" value="F:fatty acyl-CoA hydrolase activity"/>
    <property type="evidence" value="ECO:0007669"/>
    <property type="project" value="TreeGrafter"/>
</dbReference>
<comment type="similarity">
    <text evidence="1">Belongs to the 4-hydroxybenzoyl-CoA thioesterase family.</text>
</comment>
<dbReference type="PANTHER" id="PTHR31793">
    <property type="entry name" value="4-HYDROXYBENZOYL-COA THIOESTERASE FAMILY MEMBER"/>
    <property type="match status" value="1"/>
</dbReference>
<dbReference type="SUPFAM" id="SSF54637">
    <property type="entry name" value="Thioesterase/thiol ester dehydrase-isomerase"/>
    <property type="match status" value="1"/>
</dbReference>
<dbReference type="OrthoDB" id="9801517at2"/>
<reference evidence="3 4" key="1">
    <citation type="submission" date="2018-06" db="EMBL/GenBank/DDBJ databases">
        <authorList>
            <consortium name="Pathogen Informatics"/>
            <person name="Doyle S."/>
        </authorList>
    </citation>
    <scope>NUCLEOTIDE SEQUENCE [LARGE SCALE GENOMIC DNA]</scope>
    <source>
        <strain evidence="3 4">NCTC13350</strain>
    </source>
</reference>
<protein>
    <submittedName>
        <fullName evidence="3">Acyl-CoA thioesterase YbgC</fullName>
    </submittedName>
</protein>
<dbReference type="InterPro" id="IPR050563">
    <property type="entry name" value="4-hydroxybenzoyl-CoA_TE"/>
</dbReference>
<dbReference type="Gene3D" id="3.10.129.10">
    <property type="entry name" value="Hotdog Thioesterase"/>
    <property type="match status" value="1"/>
</dbReference>
<dbReference type="CDD" id="cd00586">
    <property type="entry name" value="4HBT"/>
    <property type="match status" value="1"/>
</dbReference>
<organism evidence="3 4">
    <name type="scientific">Pannonibacter phragmitetus</name>
    <dbReference type="NCBI Taxonomy" id="121719"/>
    <lineage>
        <taxon>Bacteria</taxon>
        <taxon>Pseudomonadati</taxon>
        <taxon>Pseudomonadota</taxon>
        <taxon>Alphaproteobacteria</taxon>
        <taxon>Hyphomicrobiales</taxon>
        <taxon>Stappiaceae</taxon>
        <taxon>Pannonibacter</taxon>
    </lineage>
</organism>
<dbReference type="RefSeq" id="WP_026356084.1">
    <property type="nucleotide sequence ID" value="NZ_UGSK01000001.1"/>
</dbReference>
<evidence type="ECO:0000313" key="4">
    <source>
        <dbReference type="Proteomes" id="UP000255000"/>
    </source>
</evidence>
<dbReference type="Pfam" id="PF13279">
    <property type="entry name" value="4HBT_2"/>
    <property type="match status" value="1"/>
</dbReference>